<organism evidence="2 3">
    <name type="scientific">Dichomitus squalens</name>
    <dbReference type="NCBI Taxonomy" id="114155"/>
    <lineage>
        <taxon>Eukaryota</taxon>
        <taxon>Fungi</taxon>
        <taxon>Dikarya</taxon>
        <taxon>Basidiomycota</taxon>
        <taxon>Agaricomycotina</taxon>
        <taxon>Agaricomycetes</taxon>
        <taxon>Polyporales</taxon>
        <taxon>Polyporaceae</taxon>
        <taxon>Dichomitus</taxon>
    </lineage>
</organism>
<dbReference type="GO" id="GO:0000724">
    <property type="term" value="P:double-strand break repair via homologous recombination"/>
    <property type="evidence" value="ECO:0007669"/>
    <property type="project" value="TreeGrafter"/>
</dbReference>
<dbReference type="GO" id="GO:0035361">
    <property type="term" value="C:Cul8-RING ubiquitin ligase complex"/>
    <property type="evidence" value="ECO:0007669"/>
    <property type="project" value="TreeGrafter"/>
</dbReference>
<feature type="region of interest" description="Disordered" evidence="1">
    <location>
        <begin position="930"/>
        <end position="964"/>
    </location>
</feature>
<sequence>MAAPDDIVDTSDPEELEELAASKPEYWLTTACDIAQRRDLHKRVRVRTPRNSPRKRRKLDLSPEDPPSPLQLRTNLPGAYPSPHPRPTLLLPEQNGGAPLSSPTSYVIPSPSQRAPPSDRGVSSAFLDHGWPETDEEGNFVQGSSKLSTQREVSRKASTRSPSPSPDPLLLFTPPRRRSASPAQGRVGISSPASSPLTPASSPTKFAEATRVPSSSPSQTAALSRQQDPPLSVAEIAAFKNAAAAAERARYSLRARNARQLNPYEYDKLLYKRQMRAAPEAIVKVVSPPRPRRRQRSTSANSRDASSGAEDEYQVGEDEDDEESQARRRRKVKEREEEAEGGGDGEEGRGGHVDKWLPEAFRESSSSSEDDADILSGLQTAKTADKEHRRKRPRPFPMKKTELQRSVSPSKPHDKSPSPFHELPPHPKERPKPRRRAREHTAPSQPDIRADDEDDDDEHLGPAPTWRRRRSVTFSSPKSSPPPRHSKTPSLEHPSPWADADDNFFAEWAGGEDDDYNVYGDMFARAQSPFALPATPATEPDDPMSGASSGHRPPPTSSEPNDIMDITSDTDSRHDDGPRSDWGFDSESSDDVDRRRRKILGRMMPAVMIKKIETAGQARKAAAARRDSASVEREQPLLPGQSRRRIGSRRSVEIVGDSESSDDVDMRSRSPSPASRARARARVRGSSDQGGLPVSDGSVEVIEPIGHQPRPKHCPRPARSHVSVSDEEDDSSSGVEDVEEAVGRWVSGAKVRRRARDYGEVREGDLIDRMLSRTNLGSRKTRKRRNGAEETGIGGQEVAEADMEEREVAEGLGRQVLVWAGNARLDMMTAETDALMRHKVSGSALQRRVRNVTAKGIRRCYHSKAVRPRSPRPGEVHFTGDEPTDGKGKQKQKAKQVGLYVFKSDATYLVSGRSNAGRVTIEEEVPATRAPSGWANRRGIAPRSRQQRQSTARTHSGTLENVWTPGDDQYEHDGFVVSDREAPQQSSQDQRVWKQLHRVTVDFNIKPFPAGIAFPNATYLGHGWLHELITLLPGIHEILTPPSCSMFDCYIHADMSILEFTTCLEAIYDQLRELVLGSLEPADYQQCQQWQAFLHSISQHLSYFLAKGSDDAYATLATNVEALIERLRSLMEDPTEIIPDDEVSNPIVLQVLWFLVEASCRIACDQKRRVNGLDGDMVKANIIALMGKLWDFTFGHAAVSLELTREGLTDAKTSQQIAELWICLLNLTNDKAFQASLPPQDLSFWTCYLQVLQTRGLQAPQTDLKGRETIWRSLFTLCVLSQFSIHGHSSLTPRLPPSWRVVAAVLERAPLTADPEVDASLTHRILRKRDEYVRVLVTRCLWLHLEWHWRLDSDDVPSVFNRLLDVFKTRRFASLTDEASDAPSFLRDFNLSLLREKRRSDTAFTLFLKLVVRAADDMRRDNPQVTIPAKLKKILSLAVPVGSVPFTKAAPASSHALSMLFNRFSAVAVAIYLEPTVANVRYRLSNARRYVAFKDTDNETRRACIRGAMYLAILLRHLSLPLADVLEWLTDMTNVLLDEYQTIGTSKGPVIGPAQRKEWVVTSVDMLLRSIHNILKQSSMDPERAVHKYPDPALLQGPWVTRVFSTTTNLSTNPSTGDEIRRFVQAFLDARARVIPPPRRPQRRPVADDSQESQDDYGQFDLDLDDPELLAALGEDAAGPSGYKENKEKEQIVCEIIDKHISPAIYRLLCKYFNDPVYQESGELSFKDADEWVDCWVGCASVMVQNGKKDWNFYFQYGAQSWEHIMDPDGRRRIGLRFMYMLLQLDPPAYLAYTEEFMHVLFKSMATQNITLEHDYASLLFSIDRLHHPLLSHLPINPPVADGDYHITKHVFVEKRPAMLESLINTMKDICESLQPGTVSRATYIVFCKQISDIFARYPILCNHHRLTTLTTWLRNVS</sequence>
<keyword evidence="3" id="KW-1185">Reference proteome</keyword>
<dbReference type="Proteomes" id="UP000292082">
    <property type="component" value="Unassembled WGS sequence"/>
</dbReference>
<reference evidence="2 3" key="1">
    <citation type="submission" date="2019-01" db="EMBL/GenBank/DDBJ databases">
        <title>Draft genome sequences of three monokaryotic isolates of the white-rot basidiomycete fungus Dichomitus squalens.</title>
        <authorList>
            <consortium name="DOE Joint Genome Institute"/>
            <person name="Lopez S.C."/>
            <person name="Andreopoulos B."/>
            <person name="Pangilinan J."/>
            <person name="Lipzen A."/>
            <person name="Riley R."/>
            <person name="Ahrendt S."/>
            <person name="Ng V."/>
            <person name="Barry K."/>
            <person name="Daum C."/>
            <person name="Grigoriev I.V."/>
            <person name="Hilden K.S."/>
            <person name="Makela M.R."/>
            <person name="de Vries R.P."/>
        </authorList>
    </citation>
    <scope>NUCLEOTIDE SEQUENCE [LARGE SCALE GENOMIC DNA]</scope>
    <source>
        <strain evidence="2 3">CBS 464.89</strain>
    </source>
</reference>
<feature type="region of interest" description="Disordered" evidence="1">
    <location>
        <begin position="530"/>
        <end position="739"/>
    </location>
</feature>
<evidence type="ECO:0000256" key="1">
    <source>
        <dbReference type="SAM" id="MobiDB-lite"/>
    </source>
</evidence>
<dbReference type="EMBL" id="ML145116">
    <property type="protein sequence ID" value="TBU59253.1"/>
    <property type="molecule type" value="Genomic_DNA"/>
</dbReference>
<feature type="compositionally biased region" description="Basic residues" evidence="1">
    <location>
        <begin position="39"/>
        <end position="58"/>
    </location>
</feature>
<dbReference type="PANTHER" id="PTHR28122:SF1">
    <property type="entry name" value="E3 UBIQUITIN-PROTEIN LIGASE SUBSTRATE RECEPTOR MMS22"/>
    <property type="match status" value="1"/>
</dbReference>
<dbReference type="InterPro" id="IPR019021">
    <property type="entry name" value="Mms22"/>
</dbReference>
<feature type="region of interest" description="Disordered" evidence="1">
    <location>
        <begin position="1634"/>
        <end position="1658"/>
    </location>
</feature>
<gene>
    <name evidence="2" type="ORF">BD310DRAFT_877563</name>
</gene>
<dbReference type="GO" id="GO:0005634">
    <property type="term" value="C:nucleus"/>
    <property type="evidence" value="ECO:0007669"/>
    <property type="project" value="InterPro"/>
</dbReference>
<feature type="compositionally biased region" description="Basic and acidic residues" evidence="1">
    <location>
        <begin position="872"/>
        <end position="888"/>
    </location>
</feature>
<feature type="compositionally biased region" description="Acidic residues" evidence="1">
    <location>
        <begin position="499"/>
        <end position="516"/>
    </location>
</feature>
<feature type="compositionally biased region" description="Polar residues" evidence="1">
    <location>
        <begin position="141"/>
        <end position="151"/>
    </location>
</feature>
<feature type="compositionally biased region" description="Basic and acidic residues" evidence="1">
    <location>
        <begin position="624"/>
        <end position="635"/>
    </location>
</feature>
<proteinExistence type="predicted"/>
<feature type="compositionally biased region" description="Polar residues" evidence="1">
    <location>
        <begin position="951"/>
        <end position="961"/>
    </location>
</feature>
<protein>
    <submittedName>
        <fullName evidence="2">Mus7/MMS22 family-domain-containing protein</fullName>
    </submittedName>
</protein>
<feature type="compositionally biased region" description="Basic residues" evidence="1">
    <location>
        <begin position="709"/>
        <end position="719"/>
    </location>
</feature>
<feature type="compositionally biased region" description="Acidic residues" evidence="1">
    <location>
        <begin position="725"/>
        <end position="739"/>
    </location>
</feature>
<evidence type="ECO:0000313" key="2">
    <source>
        <dbReference type="EMBL" id="TBU59253.1"/>
    </source>
</evidence>
<feature type="region of interest" description="Disordered" evidence="1">
    <location>
        <begin position="865"/>
        <end position="892"/>
    </location>
</feature>
<accession>A0A4Q9PX25</accession>
<name>A0A4Q9PX25_9APHY</name>
<feature type="compositionally biased region" description="Polar residues" evidence="1">
    <location>
        <begin position="212"/>
        <end position="229"/>
    </location>
</feature>
<feature type="compositionally biased region" description="Polar residues" evidence="1">
    <location>
        <begin position="101"/>
        <end position="115"/>
    </location>
</feature>
<feature type="region of interest" description="Disordered" evidence="1">
    <location>
        <begin position="279"/>
        <end position="517"/>
    </location>
</feature>
<dbReference type="PANTHER" id="PTHR28122">
    <property type="entry name" value="E3 UBIQUITIN-PROTEIN LIGASE SUBSTRATE RECEPTOR MMS22"/>
    <property type="match status" value="1"/>
</dbReference>
<feature type="compositionally biased region" description="Basic and acidic residues" evidence="1">
    <location>
        <begin position="570"/>
        <end position="579"/>
    </location>
</feature>
<dbReference type="STRING" id="114155.A0A4Q9PX25"/>
<dbReference type="GO" id="GO:0031297">
    <property type="term" value="P:replication fork processing"/>
    <property type="evidence" value="ECO:0007669"/>
    <property type="project" value="InterPro"/>
</dbReference>
<feature type="compositionally biased region" description="Low complexity" evidence="1">
    <location>
        <begin position="190"/>
        <end position="204"/>
    </location>
</feature>
<evidence type="ECO:0000313" key="3">
    <source>
        <dbReference type="Proteomes" id="UP000292082"/>
    </source>
</evidence>
<feature type="region of interest" description="Disordered" evidence="1">
    <location>
        <begin position="38"/>
        <end position="229"/>
    </location>
</feature>
<dbReference type="Pfam" id="PF09462">
    <property type="entry name" value="Mus7"/>
    <property type="match status" value="1"/>
</dbReference>
<feature type="compositionally biased region" description="Acidic residues" evidence="1">
    <location>
        <begin position="309"/>
        <end position="323"/>
    </location>
</feature>
<feature type="compositionally biased region" description="Basic and acidic residues" evidence="1">
    <location>
        <begin position="346"/>
        <end position="362"/>
    </location>
</feature>